<dbReference type="InterPro" id="IPR036928">
    <property type="entry name" value="AS_sf"/>
</dbReference>
<accession>A0AAD8UAV3</accession>
<keyword evidence="3" id="KW-1185">Reference proteome</keyword>
<dbReference type="InterPro" id="IPR023631">
    <property type="entry name" value="Amidase_dom"/>
</dbReference>
<evidence type="ECO:0000313" key="3">
    <source>
        <dbReference type="Proteomes" id="UP001244207"/>
    </source>
</evidence>
<comment type="caution">
    <text evidence="2">The sequence shown here is derived from an EMBL/GenBank/DDBJ whole genome shotgun (WGS) entry which is preliminary data.</text>
</comment>
<gene>
    <name evidence="2" type="ORF">BDZ83DRAFT_589588</name>
</gene>
<evidence type="ECO:0000313" key="2">
    <source>
        <dbReference type="EMBL" id="KAK1712996.1"/>
    </source>
</evidence>
<sequence>MAVLNIVEASIEDLRNALKSGSITSVELVARLLRRISTYDCRGLALNSIPILNNDLFEQAAKSDDRRASGEKVRPLEGIPYTVKDSYKVKGMVAAAGSPAFEHLISNEDAFLVKLIQDAGGVLIGRTNMPAMACGGMQRGIWGRAENPYNPDYLAAAFASGSSNGSAVSTAASFAAFGLGGETVSSGRSPASNNALIAYTPSRTFLSNRGSWPLYPTCDVPVPHTRSMKDMLTLLDVITAPDPVAKGDLWREQRSVQLPQPWKDRPESFKDLVSSDSLSGLVVAVPEIFLGGPVPEGAKPIQTSPAVIELWKQARKDLESLGAKIVMVSDFPALTAYENDNLLPESCPRRLADWHATERGALVAHAWNNFIQDFNDSKLPDISAVDTSRIYPESMRTEPELQHFETPNAIQYHRLAEYANKGTILDVEGLDQALKALEGMRKVLLEDWLTEIGCDCVVFPAAGDVGPANADSDFEGASLAWQNGVHYSNGNRAIRHLGIPTVSVPMGILGDKHVPMNLTFAGRAYDDVELLRWANVFETKTKHRIPPLYTPYLDSDIIRLSNSEKYKSRRPKLSINTFTAVPANGDTKSLLAYILVEGSVTVSAPIDNLPEVDVTVDAQTLHPSYIDIQRRSQSVEGEVVFSFKFRTETSKPPTRHDIDLTLASVARDKIMVVVLVKAARNARPAGWMGLI</sequence>
<dbReference type="PANTHER" id="PTHR42678:SF11">
    <property type="entry name" value="AMIDASE FAMILY PROTEIN"/>
    <property type="match status" value="1"/>
</dbReference>
<name>A0AAD8UAV3_GLOAC</name>
<dbReference type="SUPFAM" id="SSF75304">
    <property type="entry name" value="Amidase signature (AS) enzymes"/>
    <property type="match status" value="1"/>
</dbReference>
<dbReference type="EMBL" id="JAHMHS010000141">
    <property type="protein sequence ID" value="KAK1712996.1"/>
    <property type="molecule type" value="Genomic_DNA"/>
</dbReference>
<dbReference type="NCBIfam" id="NF005127">
    <property type="entry name" value="PRK06565.1"/>
    <property type="match status" value="1"/>
</dbReference>
<dbReference type="PANTHER" id="PTHR42678">
    <property type="entry name" value="AMIDASE"/>
    <property type="match status" value="1"/>
</dbReference>
<dbReference type="GeneID" id="85390147"/>
<proteinExistence type="predicted"/>
<dbReference type="Pfam" id="PF01425">
    <property type="entry name" value="Amidase"/>
    <property type="match status" value="1"/>
</dbReference>
<dbReference type="Gene3D" id="3.90.1300.10">
    <property type="entry name" value="Amidase signature (AS) domain"/>
    <property type="match status" value="1"/>
</dbReference>
<reference evidence="2" key="1">
    <citation type="submission" date="2021-12" db="EMBL/GenBank/DDBJ databases">
        <title>Comparative genomics, transcriptomics and evolutionary studies reveal genomic signatures of adaptation to plant cell wall in hemibiotrophic fungi.</title>
        <authorList>
            <consortium name="DOE Joint Genome Institute"/>
            <person name="Baroncelli R."/>
            <person name="Diaz J.F."/>
            <person name="Benocci T."/>
            <person name="Peng M."/>
            <person name="Battaglia E."/>
            <person name="Haridas S."/>
            <person name="Andreopoulos W."/>
            <person name="Labutti K."/>
            <person name="Pangilinan J."/>
            <person name="Floch G.L."/>
            <person name="Makela M.R."/>
            <person name="Henrissat B."/>
            <person name="Grigoriev I.V."/>
            <person name="Crouch J.A."/>
            <person name="De Vries R.P."/>
            <person name="Sukno S.A."/>
            <person name="Thon M.R."/>
        </authorList>
    </citation>
    <scope>NUCLEOTIDE SEQUENCE</scope>
    <source>
        <strain evidence="2">CBS 112980</strain>
    </source>
</reference>
<evidence type="ECO:0000259" key="1">
    <source>
        <dbReference type="Pfam" id="PF01425"/>
    </source>
</evidence>
<dbReference type="RefSeq" id="XP_060359612.1">
    <property type="nucleotide sequence ID" value="XM_060506248.1"/>
</dbReference>
<feature type="domain" description="Amidase" evidence="1">
    <location>
        <begin position="27"/>
        <end position="531"/>
    </location>
</feature>
<protein>
    <submittedName>
        <fullName evidence="2">Amidase signature domain-containing protein</fullName>
    </submittedName>
</protein>
<organism evidence="2 3">
    <name type="scientific">Glomerella acutata</name>
    <name type="common">Colletotrichum acutatum</name>
    <dbReference type="NCBI Taxonomy" id="27357"/>
    <lineage>
        <taxon>Eukaryota</taxon>
        <taxon>Fungi</taxon>
        <taxon>Dikarya</taxon>
        <taxon>Ascomycota</taxon>
        <taxon>Pezizomycotina</taxon>
        <taxon>Sordariomycetes</taxon>
        <taxon>Hypocreomycetidae</taxon>
        <taxon>Glomerellales</taxon>
        <taxon>Glomerellaceae</taxon>
        <taxon>Colletotrichum</taxon>
        <taxon>Colletotrichum acutatum species complex</taxon>
    </lineage>
</organism>
<dbReference type="Proteomes" id="UP001244207">
    <property type="component" value="Unassembled WGS sequence"/>
</dbReference>
<dbReference type="AlphaFoldDB" id="A0AAD8UAV3"/>